<dbReference type="SUPFAM" id="SSF51445">
    <property type="entry name" value="(Trans)glycosidases"/>
    <property type="match status" value="1"/>
</dbReference>
<dbReference type="InterPro" id="IPR017853">
    <property type="entry name" value="GH"/>
</dbReference>
<reference evidence="2 3" key="1">
    <citation type="journal article" date="2020" name="mSystems">
        <title>Defining Genomic and Predicted Metabolic Features of the Acetobacterium Genus.</title>
        <authorList>
            <person name="Ross D.E."/>
            <person name="Marshall C.W."/>
            <person name="Gulliver D."/>
            <person name="May H.D."/>
            <person name="Norman R.S."/>
        </authorList>
    </citation>
    <scope>NUCLEOTIDE SEQUENCE [LARGE SCALE GENOMIC DNA]</scope>
    <source>
        <strain evidence="2 3">DSM 4132</strain>
    </source>
</reference>
<dbReference type="RefSeq" id="WP_186894575.1">
    <property type="nucleotide sequence ID" value="NZ_WJBE01000010.1"/>
</dbReference>
<protein>
    <submittedName>
        <fullName evidence="2">Uncharacterized protein</fullName>
    </submittedName>
</protein>
<comment type="caution">
    <text evidence="2">The sequence shown here is derived from an EMBL/GenBank/DDBJ whole genome shotgun (WGS) entry which is preliminary data.</text>
</comment>
<organism evidence="2 3">
    <name type="scientific">Acetobacterium malicum</name>
    <dbReference type="NCBI Taxonomy" id="52692"/>
    <lineage>
        <taxon>Bacteria</taxon>
        <taxon>Bacillati</taxon>
        <taxon>Bacillota</taxon>
        <taxon>Clostridia</taxon>
        <taxon>Eubacteriales</taxon>
        <taxon>Eubacteriaceae</taxon>
        <taxon>Acetobacterium</taxon>
    </lineage>
</organism>
<keyword evidence="3" id="KW-1185">Reference proteome</keyword>
<gene>
    <name evidence="2" type="ORF">GH811_11935</name>
</gene>
<feature type="transmembrane region" description="Helical" evidence="1">
    <location>
        <begin position="7"/>
        <end position="28"/>
    </location>
</feature>
<evidence type="ECO:0000313" key="3">
    <source>
        <dbReference type="Proteomes" id="UP000622405"/>
    </source>
</evidence>
<keyword evidence="1" id="KW-0812">Transmembrane</keyword>
<accession>A0ABR6YYT3</accession>
<keyword evidence="1" id="KW-1133">Transmembrane helix</keyword>
<proteinExistence type="predicted"/>
<evidence type="ECO:0000313" key="2">
    <source>
        <dbReference type="EMBL" id="MBC3900328.1"/>
    </source>
</evidence>
<keyword evidence="1" id="KW-0472">Membrane</keyword>
<dbReference type="EMBL" id="WJBE01000010">
    <property type="protein sequence ID" value="MBC3900328.1"/>
    <property type="molecule type" value="Genomic_DNA"/>
</dbReference>
<dbReference type="Proteomes" id="UP000622405">
    <property type="component" value="Unassembled WGS sequence"/>
</dbReference>
<evidence type="ECO:0000256" key="1">
    <source>
        <dbReference type="SAM" id="Phobius"/>
    </source>
</evidence>
<name>A0ABR6YYT3_9FIRM</name>
<sequence>MKKRTVILWSIGIGLVLVGIFVMPFLIWNNQESTPLNVWVVDKTVPDPSYKEHKGLMWALNSKKVVLESTGNPLRYDSDYFGVFPKSDQDYQVREIPQTQEMPEFIYLADTDGVYPSDYNGVASDDIYVGIAQKPLVGDLSEADLASIKNNLGGGNTIIGEFDIWDANSQQALQDIFRVSFTGWSGKYFADLKKDVEIPEIIVNNYQKQTNKTWEYTGGGLVLVSNQDQVLVLKDREALNKNGVSLAFSEAAQDEFGLSSQFPYEQWFDLVKPDASSETLATLNLNVTEAGKTALAEFGLGTDYAAITRSINSQYTAYYFAGDFAQMDFSGTLWNYAGFAKIKQLFSVANPNADSKFYWGCYVPVMEKIMNDVKTKPEISATHQEISGMQMEARTSGTGFQILVDGNWEDFYARGVNIGSSVPGKWFTEFSYDEALYLKWFEQIGTMNANTIRVYTLLPPQFYSALVFYNEQHPDAKLWLYQEIWPEEHPAENNYLGGDYNAAYLAEIKMDIDAIHGQANIAQRKGRAYGYYTADVSPYIVGYLVGREMEPEEVISTNEKNPGFVFNGNYLYTEANASPTEAWLAMSCDYVLQYEEDSYQWQHPVGIVSWPTLDPTEHDSEWNESGDKGKQYNDKVSVDINHISTREKLQAGFFGAYHIYPNYPDFMNNETSYAAYTDEAGSFRYGGYLQEFIAGHQKYPAIVAEFGLGTGSGNAHENPDGYNHGGLTEEAQGTGIVRMMKAMEKEGYAGGIIFEWTDEWAKKTWITEPYIIPYDRNPLWHNAVDPEQNYGIYAMESDGPRSLPYTIEGDGAISKMALAADETYLYIELDLDRLVDFSQEQLIIGLDTYDRSQGNMKFGTAIPTSAASGLEYIIEINGSQEGLLLVQSGYNSSTGKHSSVSSQIGFFETMSMLTNKEIITKNGTKIEAKVQDLSQLSFGTLENNSHNQVQVSGKTVLIRIPWTRINVTDPSMMRVVDDPRIILNPTTNELQTVITEGILASSILVKRDSNQTIASIGLSNQNAFVWENWDIPTYKERLKDSYAIISEYFKQLETK</sequence>
<dbReference type="Gene3D" id="3.20.20.80">
    <property type="entry name" value="Glycosidases"/>
    <property type="match status" value="1"/>
</dbReference>